<dbReference type="InterPro" id="IPR052336">
    <property type="entry name" value="MlaD_Phospholipid_Transporter"/>
</dbReference>
<dbReference type="PANTHER" id="PTHR33371:SF15">
    <property type="entry name" value="LIPOPROTEIN LPRN"/>
    <property type="match status" value="1"/>
</dbReference>
<gene>
    <name evidence="5" type="ORF">EDD33_0417</name>
</gene>
<feature type="signal peptide" evidence="2">
    <location>
        <begin position="1"/>
        <end position="28"/>
    </location>
</feature>
<dbReference type="InterPro" id="IPR003399">
    <property type="entry name" value="Mce/MlaD"/>
</dbReference>
<keyword evidence="2" id="KW-0732">Signal</keyword>
<protein>
    <submittedName>
        <fullName evidence="5">Phospholipid/cholesterol/gamma-HCH transport system substrate-binding protein</fullName>
    </submittedName>
</protein>
<dbReference type="NCBIfam" id="TIGR00996">
    <property type="entry name" value="Mtu_fam_mce"/>
    <property type="match status" value="1"/>
</dbReference>
<dbReference type="RefSeq" id="WP_123388909.1">
    <property type="nucleotide sequence ID" value="NZ_RKHO01000001.1"/>
</dbReference>
<name>A0A3N2CQA5_9ACTN</name>
<feature type="chain" id="PRO_5038982005" evidence="2">
    <location>
        <begin position="29"/>
        <end position="520"/>
    </location>
</feature>
<dbReference type="GO" id="GO:0005576">
    <property type="term" value="C:extracellular region"/>
    <property type="evidence" value="ECO:0007669"/>
    <property type="project" value="TreeGrafter"/>
</dbReference>
<dbReference type="Pfam" id="PF11887">
    <property type="entry name" value="Mce4_CUP1"/>
    <property type="match status" value="1"/>
</dbReference>
<organism evidence="5 6">
    <name type="scientific">Nocardioides aurantiacus</name>
    <dbReference type="NCBI Taxonomy" id="86796"/>
    <lineage>
        <taxon>Bacteria</taxon>
        <taxon>Bacillati</taxon>
        <taxon>Actinomycetota</taxon>
        <taxon>Actinomycetes</taxon>
        <taxon>Propionibacteriales</taxon>
        <taxon>Nocardioidaceae</taxon>
        <taxon>Nocardioides</taxon>
    </lineage>
</organism>
<accession>A0A3N2CQA5</accession>
<dbReference type="Proteomes" id="UP000281738">
    <property type="component" value="Unassembled WGS sequence"/>
</dbReference>
<feature type="domain" description="Mce/MlaD" evidence="3">
    <location>
        <begin position="42"/>
        <end position="116"/>
    </location>
</feature>
<evidence type="ECO:0000256" key="2">
    <source>
        <dbReference type="SAM" id="SignalP"/>
    </source>
</evidence>
<dbReference type="PROSITE" id="PS51257">
    <property type="entry name" value="PROKAR_LIPOPROTEIN"/>
    <property type="match status" value="1"/>
</dbReference>
<dbReference type="Pfam" id="PF02470">
    <property type="entry name" value="MlaD"/>
    <property type="match status" value="1"/>
</dbReference>
<dbReference type="AlphaFoldDB" id="A0A3N2CQA5"/>
<dbReference type="EMBL" id="RKHO01000001">
    <property type="protein sequence ID" value="ROR89588.1"/>
    <property type="molecule type" value="Genomic_DNA"/>
</dbReference>
<dbReference type="OrthoDB" id="9774928at2"/>
<dbReference type="InterPro" id="IPR005693">
    <property type="entry name" value="Mce"/>
</dbReference>
<feature type="region of interest" description="Disordered" evidence="1">
    <location>
        <begin position="457"/>
        <end position="485"/>
    </location>
</feature>
<feature type="domain" description="Mammalian cell entry C-terminal" evidence="4">
    <location>
        <begin position="121"/>
        <end position="291"/>
    </location>
</feature>
<sequence length="520" mass="54593">MKTPRALSRLVTGLVAGGLLLSGCSVYDAPLPGGPDTGDSPIEVTARFRDVLDLVPQSTVKIDDVSVGKVTAVKLKGYVAEVTLRLPKDVALPDNARAQIRQTSLLGEKFVSLAPPEDPSDARLSNGDVIGLDRTGRNPEIEEVFSALALLLNGGGVGQLKTIVSELNNTFEGREDEIRSVLTQLRSFTGQLDERRADIVAAIENTNRLAAAARKQSGTIENALDDIPGALRSLNRQRDDLVKLLKALNRLSDVGVRVIRASKESTINTLRDLGPVLDNLAAAGENLPKSFQVFLTYPFIDEAVGRSPVVANSIKMGDYTNLSVDLDLDLADLPALPGLPDAVCDTLGQVQRETVRRSREAAARVVRPLKQAGAPAAVTDAIEDELVTALVDRFLGQAKRQCEAPDLGALVGFGRGELEDVIEDLPQRLRDLLNAVPGIGDVVGDVVGGVLGGATGGGTTSGSGGGGAGEGSSGLGGVLGNRPAPFQVEDDRQIDPFGLARHGFDPGVGTLLLQGVATQR</sequence>
<evidence type="ECO:0000259" key="4">
    <source>
        <dbReference type="Pfam" id="PF11887"/>
    </source>
</evidence>
<evidence type="ECO:0000256" key="1">
    <source>
        <dbReference type="SAM" id="MobiDB-lite"/>
    </source>
</evidence>
<keyword evidence="6" id="KW-1185">Reference proteome</keyword>
<reference evidence="5 6" key="1">
    <citation type="submission" date="2018-11" db="EMBL/GenBank/DDBJ databases">
        <title>Sequencing the genomes of 1000 actinobacteria strains.</title>
        <authorList>
            <person name="Klenk H.-P."/>
        </authorList>
    </citation>
    <scope>NUCLEOTIDE SEQUENCE [LARGE SCALE GENOMIC DNA]</scope>
    <source>
        <strain evidence="5 6">DSM 12652</strain>
    </source>
</reference>
<evidence type="ECO:0000313" key="6">
    <source>
        <dbReference type="Proteomes" id="UP000281738"/>
    </source>
</evidence>
<dbReference type="InterPro" id="IPR024516">
    <property type="entry name" value="Mce_C"/>
</dbReference>
<evidence type="ECO:0000313" key="5">
    <source>
        <dbReference type="EMBL" id="ROR89588.1"/>
    </source>
</evidence>
<feature type="compositionally biased region" description="Gly residues" evidence="1">
    <location>
        <begin position="457"/>
        <end position="479"/>
    </location>
</feature>
<evidence type="ECO:0000259" key="3">
    <source>
        <dbReference type="Pfam" id="PF02470"/>
    </source>
</evidence>
<dbReference type="PANTHER" id="PTHR33371">
    <property type="entry name" value="INTERMEMBRANE PHOSPHOLIPID TRANSPORT SYSTEM BINDING PROTEIN MLAD-RELATED"/>
    <property type="match status" value="1"/>
</dbReference>
<comment type="caution">
    <text evidence="5">The sequence shown here is derived from an EMBL/GenBank/DDBJ whole genome shotgun (WGS) entry which is preliminary data.</text>
</comment>
<proteinExistence type="predicted"/>